<proteinExistence type="inferred from homology"/>
<dbReference type="GO" id="GO:0006081">
    <property type="term" value="P:aldehyde metabolic process"/>
    <property type="evidence" value="ECO:0007669"/>
    <property type="project" value="InterPro"/>
</dbReference>
<organism evidence="9 10">
    <name type="scientific">Marinomonas ushuaiensis DSM 15871</name>
    <dbReference type="NCBI Taxonomy" id="1122207"/>
    <lineage>
        <taxon>Bacteria</taxon>
        <taxon>Pseudomonadati</taxon>
        <taxon>Pseudomonadota</taxon>
        <taxon>Gammaproteobacteria</taxon>
        <taxon>Oceanospirillales</taxon>
        <taxon>Oceanospirillaceae</taxon>
        <taxon>Marinomonas</taxon>
    </lineage>
</organism>
<accession>X7E8Q9</accession>
<name>X7E8Q9_9GAMM</name>
<protein>
    <recommendedName>
        <fullName evidence="4">Aldehyde dehydrogenase</fullName>
    </recommendedName>
</protein>
<dbReference type="PANTHER" id="PTHR43570:SF20">
    <property type="entry name" value="ALDEHYDE DEHYDROGENASE ALDX-RELATED"/>
    <property type="match status" value="1"/>
</dbReference>
<sequence length="481" mass="53940">MNCKEAFMSDAPFYTIDEMDLAFDRLKSITHKTPYPTAEERQQCLTDLQISLLNYELPLLKALQKDFGCRAHEESRLIELVPLIGEIKHAKRHLSKWMRPSRRSVHISSFPAAAKVVYQPKGVVGVISPWNYPVLLCLGPLVGAIAAGNRVMLKVSEFCPETNKVLRDILHESLGEDWVELVEGEVDIADKFSQIAFDHLLFTGSTSVGRIVMRNAAKNLTPVTLELGGKSPLLVASSADLNDTAKKLIFGKVLNAGQTCVAPDYVLCHQDQKQALIDKMKHELAVYYPDGILSPDYTSLANNRQMSRLKAYLEEATAANIEIENLMADRAVEQEGKLAFHILHQPGDKLAVMQDEIFGPLLPILTYSDIEEAFDYIQQRPRPLAMYLFTQKKEDQKRCEENIASGSLVINQTLIQVAQPNLPFGGVGASGMGSYHAEEGFRTFSHGKSVLRQRGFNIVGLLRPPYKRGIHQLIEKYWPFF</sequence>
<evidence type="ECO:0000313" key="10">
    <source>
        <dbReference type="Proteomes" id="UP000054058"/>
    </source>
</evidence>
<feature type="domain" description="Aldehyde dehydrogenase" evidence="8">
    <location>
        <begin position="20"/>
        <end position="450"/>
    </location>
</feature>
<dbReference type="STRING" id="1122207.MUS1_01135"/>
<dbReference type="PANTHER" id="PTHR43570">
    <property type="entry name" value="ALDEHYDE DEHYDROGENASE"/>
    <property type="match status" value="1"/>
</dbReference>
<dbReference type="InterPro" id="IPR029510">
    <property type="entry name" value="Ald_DH_CS_GLU"/>
</dbReference>
<dbReference type="GO" id="GO:0004029">
    <property type="term" value="F:aldehyde dehydrogenase (NAD+) activity"/>
    <property type="evidence" value="ECO:0007669"/>
    <property type="project" value="TreeGrafter"/>
</dbReference>
<dbReference type="PIRSF" id="PIRSF036492">
    <property type="entry name" value="ALDH"/>
    <property type="match status" value="1"/>
</dbReference>
<dbReference type="InterPro" id="IPR012394">
    <property type="entry name" value="Aldehyde_DH_NAD(P)"/>
</dbReference>
<dbReference type="InterPro" id="IPR015590">
    <property type="entry name" value="Aldehyde_DH_dom"/>
</dbReference>
<dbReference type="AlphaFoldDB" id="X7E8Q9"/>
<dbReference type="PROSITE" id="PS00070">
    <property type="entry name" value="ALDEHYDE_DEHYDR_CYS"/>
    <property type="match status" value="1"/>
</dbReference>
<dbReference type="InterPro" id="IPR016160">
    <property type="entry name" value="Ald_DH_CS_CYS"/>
</dbReference>
<evidence type="ECO:0000256" key="3">
    <source>
        <dbReference type="ARBA" id="ARBA00023027"/>
    </source>
</evidence>
<keyword evidence="10" id="KW-1185">Reference proteome</keyword>
<feature type="active site" evidence="5">
    <location>
        <position position="260"/>
    </location>
</feature>
<dbReference type="eggNOG" id="COG1012">
    <property type="taxonomic scope" value="Bacteria"/>
</dbReference>
<evidence type="ECO:0000313" key="9">
    <source>
        <dbReference type="EMBL" id="ETX12240.1"/>
    </source>
</evidence>
<evidence type="ECO:0000256" key="5">
    <source>
        <dbReference type="PIRSR" id="PIRSR036492-1"/>
    </source>
</evidence>
<dbReference type="Pfam" id="PF00171">
    <property type="entry name" value="Aldedh"/>
    <property type="match status" value="1"/>
</dbReference>
<keyword evidence="3" id="KW-0520">NAD</keyword>
<evidence type="ECO:0000256" key="7">
    <source>
        <dbReference type="RuleBase" id="RU003345"/>
    </source>
</evidence>
<dbReference type="Gene3D" id="3.40.309.10">
    <property type="entry name" value="Aldehyde Dehydrogenase, Chain A, domain 2"/>
    <property type="match status" value="1"/>
</dbReference>
<dbReference type="CDD" id="cd07133">
    <property type="entry name" value="ALDH_CALDH_CalB"/>
    <property type="match status" value="1"/>
</dbReference>
<dbReference type="PATRIC" id="fig|1122207.3.peg.234"/>
<dbReference type="Gene3D" id="3.40.605.10">
    <property type="entry name" value="Aldehyde Dehydrogenase, Chain A, domain 1"/>
    <property type="match status" value="1"/>
</dbReference>
<evidence type="ECO:0000259" key="8">
    <source>
        <dbReference type="Pfam" id="PF00171"/>
    </source>
</evidence>
<evidence type="ECO:0000256" key="1">
    <source>
        <dbReference type="ARBA" id="ARBA00009986"/>
    </source>
</evidence>
<dbReference type="PROSITE" id="PS00687">
    <property type="entry name" value="ALDEHYDE_DEHYDR_GLU"/>
    <property type="match status" value="1"/>
</dbReference>
<dbReference type="InterPro" id="IPR016163">
    <property type="entry name" value="Ald_DH_C"/>
</dbReference>
<comment type="caution">
    <text evidence="9">The sequence shown here is derived from an EMBL/GenBank/DDBJ whole genome shotgun (WGS) entry which is preliminary data.</text>
</comment>
<reference evidence="9 10" key="1">
    <citation type="submission" date="2014-01" db="EMBL/GenBank/DDBJ databases">
        <title>Marinomonas ushuaiensis DSM 15871 Genome Sequencing.</title>
        <authorList>
            <person name="Lai Q."/>
            <person name="Shao Z.S."/>
        </authorList>
    </citation>
    <scope>NUCLEOTIDE SEQUENCE [LARGE SCALE GENOMIC DNA]</scope>
    <source>
        <strain evidence="9 10">DSM 15871</strain>
    </source>
</reference>
<feature type="active site" evidence="5 6">
    <location>
        <position position="226"/>
    </location>
</feature>
<evidence type="ECO:0000256" key="4">
    <source>
        <dbReference type="PIRNR" id="PIRNR036492"/>
    </source>
</evidence>
<dbReference type="SUPFAM" id="SSF53720">
    <property type="entry name" value="ALDH-like"/>
    <property type="match status" value="1"/>
</dbReference>
<gene>
    <name evidence="9" type="ORF">MUS1_01135</name>
</gene>
<dbReference type="Proteomes" id="UP000054058">
    <property type="component" value="Unassembled WGS sequence"/>
</dbReference>
<evidence type="ECO:0000256" key="2">
    <source>
        <dbReference type="ARBA" id="ARBA00023002"/>
    </source>
</evidence>
<comment type="similarity">
    <text evidence="1 4 7">Belongs to the aldehyde dehydrogenase family.</text>
</comment>
<dbReference type="InterPro" id="IPR016161">
    <property type="entry name" value="Ald_DH/histidinol_DH"/>
</dbReference>
<evidence type="ECO:0000256" key="6">
    <source>
        <dbReference type="PROSITE-ProRule" id="PRU10007"/>
    </source>
</evidence>
<dbReference type="EMBL" id="JAMB01000001">
    <property type="protein sequence ID" value="ETX12240.1"/>
    <property type="molecule type" value="Genomic_DNA"/>
</dbReference>
<keyword evidence="2 4" id="KW-0560">Oxidoreductase</keyword>
<dbReference type="InterPro" id="IPR016162">
    <property type="entry name" value="Ald_DH_N"/>
</dbReference>
<dbReference type="GO" id="GO:0005737">
    <property type="term" value="C:cytoplasm"/>
    <property type="evidence" value="ECO:0007669"/>
    <property type="project" value="TreeGrafter"/>
</dbReference>